<dbReference type="Gene3D" id="1.10.10.10">
    <property type="entry name" value="Winged helix-like DNA-binding domain superfamily/Winged helix DNA-binding domain"/>
    <property type="match status" value="1"/>
</dbReference>
<dbReference type="Proteomes" id="UP000054047">
    <property type="component" value="Unassembled WGS sequence"/>
</dbReference>
<dbReference type="Gene3D" id="1.10.10.60">
    <property type="entry name" value="Homeodomain-like"/>
    <property type="match status" value="1"/>
</dbReference>
<accession>A0A0C2D4S9</accession>
<feature type="domain" description="Transposable element Tc3 transposase-like DNA-binding HTH" evidence="3">
    <location>
        <begin position="159"/>
        <end position="195"/>
    </location>
</feature>
<dbReference type="InterPro" id="IPR048703">
    <property type="entry name" value="Tnp_Tc3-like_HTH"/>
</dbReference>
<keyword evidence="5" id="KW-1185">Reference proteome</keyword>
<dbReference type="InterPro" id="IPR025898">
    <property type="entry name" value="Tc3_transposase_DNA-bd_dom"/>
</dbReference>
<dbReference type="GO" id="GO:0003677">
    <property type="term" value="F:DNA binding"/>
    <property type="evidence" value="ECO:0007669"/>
    <property type="project" value="InterPro"/>
</dbReference>
<evidence type="ECO:0000259" key="2">
    <source>
        <dbReference type="Pfam" id="PF11427"/>
    </source>
</evidence>
<dbReference type="AlphaFoldDB" id="A0A0C2D4S9"/>
<dbReference type="Pfam" id="PF21517">
    <property type="entry name" value="HTH_Tnp_Tc3_2_like"/>
    <property type="match status" value="1"/>
</dbReference>
<feature type="compositionally biased region" description="Polar residues" evidence="1">
    <location>
        <begin position="1"/>
        <end position="18"/>
    </location>
</feature>
<dbReference type="Pfam" id="PF11427">
    <property type="entry name" value="HTH_Tnp_Tc3_1"/>
    <property type="match status" value="1"/>
</dbReference>
<feature type="region of interest" description="Disordered" evidence="1">
    <location>
        <begin position="1"/>
        <end position="23"/>
    </location>
</feature>
<evidence type="ECO:0000313" key="4">
    <source>
        <dbReference type="EMBL" id="KIH64523.1"/>
    </source>
</evidence>
<dbReference type="InterPro" id="IPR036388">
    <property type="entry name" value="WH-like_DNA-bd_sf"/>
</dbReference>
<dbReference type="EMBL" id="KN728011">
    <property type="protein sequence ID" value="KIH64523.1"/>
    <property type="molecule type" value="Genomic_DNA"/>
</dbReference>
<proteinExistence type="predicted"/>
<evidence type="ECO:0000259" key="3">
    <source>
        <dbReference type="Pfam" id="PF21517"/>
    </source>
</evidence>
<dbReference type="OrthoDB" id="5823189at2759"/>
<protein>
    <submittedName>
        <fullName evidence="4">Uncharacterized protein</fullName>
    </submittedName>
</protein>
<gene>
    <name evidence="4" type="ORF">ANCDUO_05165</name>
</gene>
<sequence>MASRSASTLQKSSTSNNVNDREVSADLMSDEMATALDQLLGDKKTPVFLKTLISHLIDAQLKLITILVQNQELHFQVDKQREENSSSTRADAESKIFPSAMAPTEQAQIRALHFAGVSNRTIAKQFGRSRRCDEVFVKNPDDYGQKNPRGHSQKLTRVDECHIGRLASNSTSSANQIRTELPQGISKSTIIRAIHCRNLMWQKMKHAPRFNEQHRLVRLDFARNNMGTNWAQKTHDEVVEKDHKHADFASAKECQNQIDWYGSLSHVQTVDEKYETFLSILKHCIELFVPS</sequence>
<organism evidence="4 5">
    <name type="scientific">Ancylostoma duodenale</name>
    <dbReference type="NCBI Taxonomy" id="51022"/>
    <lineage>
        <taxon>Eukaryota</taxon>
        <taxon>Metazoa</taxon>
        <taxon>Ecdysozoa</taxon>
        <taxon>Nematoda</taxon>
        <taxon>Chromadorea</taxon>
        <taxon>Rhabditida</taxon>
        <taxon>Rhabditina</taxon>
        <taxon>Rhabditomorpha</taxon>
        <taxon>Strongyloidea</taxon>
        <taxon>Ancylostomatidae</taxon>
        <taxon>Ancylostomatinae</taxon>
        <taxon>Ancylostoma</taxon>
    </lineage>
</organism>
<evidence type="ECO:0000256" key="1">
    <source>
        <dbReference type="SAM" id="MobiDB-lite"/>
    </source>
</evidence>
<name>A0A0C2D4S9_9BILA</name>
<feature type="domain" description="Tc3 transposase DNA binding" evidence="2">
    <location>
        <begin position="99"/>
        <end position="144"/>
    </location>
</feature>
<evidence type="ECO:0000313" key="5">
    <source>
        <dbReference type="Proteomes" id="UP000054047"/>
    </source>
</evidence>
<reference evidence="4 5" key="1">
    <citation type="submission" date="2013-12" db="EMBL/GenBank/DDBJ databases">
        <title>Draft genome of the parsitic nematode Ancylostoma duodenale.</title>
        <authorList>
            <person name="Mitreva M."/>
        </authorList>
    </citation>
    <scope>NUCLEOTIDE SEQUENCE [LARGE SCALE GENOMIC DNA]</scope>
    <source>
        <strain evidence="4 5">Zhejiang</strain>
    </source>
</reference>